<evidence type="ECO:0000313" key="8">
    <source>
        <dbReference type="Proteomes" id="UP000054560"/>
    </source>
</evidence>
<dbReference type="AlphaFoldDB" id="A0A0L0FP32"/>
<dbReference type="Pfam" id="PF04117">
    <property type="entry name" value="Mpv17_PMP22"/>
    <property type="match status" value="1"/>
</dbReference>
<dbReference type="Proteomes" id="UP000054560">
    <property type="component" value="Unassembled WGS sequence"/>
</dbReference>
<organism evidence="7 8">
    <name type="scientific">Sphaeroforma arctica JP610</name>
    <dbReference type="NCBI Taxonomy" id="667725"/>
    <lineage>
        <taxon>Eukaryota</taxon>
        <taxon>Ichthyosporea</taxon>
        <taxon>Ichthyophonida</taxon>
        <taxon>Sphaeroforma</taxon>
    </lineage>
</organism>
<sequence>MAGSTPSSLKLYVRATLAIASATALGDFICQRMGHDDGKWVWDKHRTGRMFAVGMFMGPLSQKFHTTIELVLPGNSNRRVMEKVFVNTLTGPLFISANFTVNTLLQGKTMSDAKDRIINDVPGTFARGTLYWPIISGLQFKLVLLQYRPIFGSMATVLWNTYLSSVGNKAEIEIVDPAHIIDNLSVSAARRMSTEAVYREHGVWGDDD</sequence>
<comment type="similarity">
    <text evidence="2 6">Belongs to the peroxisomal membrane protein PXMP2/4 family.</text>
</comment>
<evidence type="ECO:0000256" key="4">
    <source>
        <dbReference type="ARBA" id="ARBA00022989"/>
    </source>
</evidence>
<evidence type="ECO:0000256" key="3">
    <source>
        <dbReference type="ARBA" id="ARBA00022692"/>
    </source>
</evidence>
<protein>
    <submittedName>
        <fullName evidence="7">Uncharacterized protein</fullName>
    </submittedName>
</protein>
<accession>A0A0L0FP32</accession>
<dbReference type="InterPro" id="IPR007248">
    <property type="entry name" value="Mpv17_PMP22"/>
</dbReference>
<proteinExistence type="inferred from homology"/>
<evidence type="ECO:0000256" key="2">
    <source>
        <dbReference type="ARBA" id="ARBA00006824"/>
    </source>
</evidence>
<keyword evidence="8" id="KW-1185">Reference proteome</keyword>
<dbReference type="EMBL" id="KQ242467">
    <property type="protein sequence ID" value="KNC78565.1"/>
    <property type="molecule type" value="Genomic_DNA"/>
</dbReference>
<comment type="subcellular location">
    <subcellularLocation>
        <location evidence="1">Membrane</location>
        <topology evidence="1">Multi-pass membrane protein</topology>
    </subcellularLocation>
</comment>
<dbReference type="OrthoDB" id="10267969at2759"/>
<evidence type="ECO:0000256" key="1">
    <source>
        <dbReference type="ARBA" id="ARBA00004141"/>
    </source>
</evidence>
<reference evidence="7 8" key="1">
    <citation type="submission" date="2011-02" db="EMBL/GenBank/DDBJ databases">
        <title>The Genome Sequence of Sphaeroforma arctica JP610.</title>
        <authorList>
            <consortium name="The Broad Institute Genome Sequencing Platform"/>
            <person name="Russ C."/>
            <person name="Cuomo C."/>
            <person name="Young S.K."/>
            <person name="Zeng Q."/>
            <person name="Gargeya S."/>
            <person name="Alvarado L."/>
            <person name="Berlin A."/>
            <person name="Chapman S.B."/>
            <person name="Chen Z."/>
            <person name="Freedman E."/>
            <person name="Gellesch M."/>
            <person name="Goldberg J."/>
            <person name="Griggs A."/>
            <person name="Gujja S."/>
            <person name="Heilman E."/>
            <person name="Heiman D."/>
            <person name="Howarth C."/>
            <person name="Mehta T."/>
            <person name="Neiman D."/>
            <person name="Pearson M."/>
            <person name="Roberts A."/>
            <person name="Saif S."/>
            <person name="Shea T."/>
            <person name="Shenoy N."/>
            <person name="Sisk P."/>
            <person name="Stolte C."/>
            <person name="Sykes S."/>
            <person name="White J."/>
            <person name="Yandava C."/>
            <person name="Burger G."/>
            <person name="Gray M.W."/>
            <person name="Holland P.W.H."/>
            <person name="King N."/>
            <person name="Lang F.B.F."/>
            <person name="Roger A.J."/>
            <person name="Ruiz-Trillo I."/>
            <person name="Haas B."/>
            <person name="Nusbaum C."/>
            <person name="Birren B."/>
        </authorList>
    </citation>
    <scope>NUCLEOTIDE SEQUENCE [LARGE SCALE GENOMIC DNA]</scope>
    <source>
        <strain evidence="7 8">JP610</strain>
    </source>
</reference>
<dbReference type="PANTHER" id="PTHR11266:SF17">
    <property type="entry name" value="PROTEIN MPV17"/>
    <property type="match status" value="1"/>
</dbReference>
<dbReference type="PANTHER" id="PTHR11266">
    <property type="entry name" value="PEROXISOMAL MEMBRANE PROTEIN 2, PXMP2 MPV17"/>
    <property type="match status" value="1"/>
</dbReference>
<keyword evidence="4" id="KW-1133">Transmembrane helix</keyword>
<dbReference type="eggNOG" id="KOG1944">
    <property type="taxonomic scope" value="Eukaryota"/>
</dbReference>
<dbReference type="GO" id="GO:0016020">
    <property type="term" value="C:membrane"/>
    <property type="evidence" value="ECO:0007669"/>
    <property type="project" value="UniProtKB-SubCell"/>
</dbReference>
<evidence type="ECO:0000256" key="5">
    <source>
        <dbReference type="ARBA" id="ARBA00023136"/>
    </source>
</evidence>
<evidence type="ECO:0000256" key="6">
    <source>
        <dbReference type="RuleBase" id="RU363053"/>
    </source>
</evidence>
<dbReference type="GO" id="GO:0005737">
    <property type="term" value="C:cytoplasm"/>
    <property type="evidence" value="ECO:0007669"/>
    <property type="project" value="TreeGrafter"/>
</dbReference>
<name>A0A0L0FP32_9EUKA</name>
<keyword evidence="3" id="KW-0812">Transmembrane</keyword>
<dbReference type="RefSeq" id="XP_014152467.1">
    <property type="nucleotide sequence ID" value="XM_014296992.1"/>
</dbReference>
<dbReference type="STRING" id="667725.A0A0L0FP32"/>
<evidence type="ECO:0000313" key="7">
    <source>
        <dbReference type="EMBL" id="KNC78565.1"/>
    </source>
</evidence>
<gene>
    <name evidence="7" type="ORF">SARC_09012</name>
</gene>
<keyword evidence="5" id="KW-0472">Membrane</keyword>
<dbReference type="GeneID" id="25909516"/>